<reference evidence="3" key="1">
    <citation type="submission" date="2022-11" db="UniProtKB">
        <authorList>
            <consortium name="WormBaseParasite"/>
        </authorList>
    </citation>
    <scope>IDENTIFICATION</scope>
</reference>
<evidence type="ECO:0000256" key="1">
    <source>
        <dbReference type="SAM" id="MobiDB-lite"/>
    </source>
</evidence>
<accession>A0A914PQ70</accession>
<feature type="compositionally biased region" description="Basic and acidic residues" evidence="1">
    <location>
        <begin position="56"/>
        <end position="75"/>
    </location>
</feature>
<feature type="region of interest" description="Disordered" evidence="1">
    <location>
        <begin position="51"/>
        <end position="75"/>
    </location>
</feature>
<evidence type="ECO:0000313" key="2">
    <source>
        <dbReference type="Proteomes" id="UP000887578"/>
    </source>
</evidence>
<dbReference type="WBParaSite" id="PDA_v2.g1699.t1">
    <property type="protein sequence ID" value="PDA_v2.g1699.t1"/>
    <property type="gene ID" value="PDA_v2.g1699"/>
</dbReference>
<name>A0A914PQ70_9BILA</name>
<evidence type="ECO:0000313" key="3">
    <source>
        <dbReference type="WBParaSite" id="PDA_v2.g1699.t1"/>
    </source>
</evidence>
<sequence length="75" mass="8977">MEPMNLLSHLRGIFLKMENEYYLDFLLQENSVRSTILESFMPDSLSNDRIYQIPNAEREARKDRRIKPGDSMKRK</sequence>
<keyword evidence="2" id="KW-1185">Reference proteome</keyword>
<proteinExistence type="predicted"/>
<dbReference type="Proteomes" id="UP000887578">
    <property type="component" value="Unplaced"/>
</dbReference>
<dbReference type="AlphaFoldDB" id="A0A914PQ70"/>
<organism evidence="2 3">
    <name type="scientific">Panagrolaimus davidi</name>
    <dbReference type="NCBI Taxonomy" id="227884"/>
    <lineage>
        <taxon>Eukaryota</taxon>
        <taxon>Metazoa</taxon>
        <taxon>Ecdysozoa</taxon>
        <taxon>Nematoda</taxon>
        <taxon>Chromadorea</taxon>
        <taxon>Rhabditida</taxon>
        <taxon>Tylenchina</taxon>
        <taxon>Panagrolaimomorpha</taxon>
        <taxon>Panagrolaimoidea</taxon>
        <taxon>Panagrolaimidae</taxon>
        <taxon>Panagrolaimus</taxon>
    </lineage>
</organism>
<protein>
    <submittedName>
        <fullName evidence="3">Maturase K</fullName>
    </submittedName>
</protein>